<evidence type="ECO:0000256" key="3">
    <source>
        <dbReference type="ARBA" id="ARBA00022475"/>
    </source>
</evidence>
<feature type="non-terminal residue" evidence="9">
    <location>
        <position position="100"/>
    </location>
</feature>
<evidence type="ECO:0000256" key="6">
    <source>
        <dbReference type="ARBA" id="ARBA00023136"/>
    </source>
</evidence>
<dbReference type="Gene3D" id="1.20.1250.20">
    <property type="entry name" value="MFS general substrate transporter like domains"/>
    <property type="match status" value="1"/>
</dbReference>
<feature type="domain" description="Major facilitator superfamily (MFS) profile" evidence="8">
    <location>
        <begin position="1"/>
        <end position="100"/>
    </location>
</feature>
<dbReference type="PANTHER" id="PTHR43414:SF6">
    <property type="entry name" value="MULTIDRUG RESISTANCE PROTEIN MDTG"/>
    <property type="match status" value="1"/>
</dbReference>
<evidence type="ECO:0000256" key="1">
    <source>
        <dbReference type="ARBA" id="ARBA00004651"/>
    </source>
</evidence>
<evidence type="ECO:0000256" key="7">
    <source>
        <dbReference type="SAM" id="Phobius"/>
    </source>
</evidence>
<keyword evidence="3" id="KW-1003">Cell membrane</keyword>
<evidence type="ECO:0000256" key="2">
    <source>
        <dbReference type="ARBA" id="ARBA00022448"/>
    </source>
</evidence>
<dbReference type="Pfam" id="PF07690">
    <property type="entry name" value="MFS_1"/>
    <property type="match status" value="1"/>
</dbReference>
<dbReference type="PANTHER" id="PTHR43414">
    <property type="entry name" value="MULTIDRUG RESISTANCE PROTEIN MDTG"/>
    <property type="match status" value="1"/>
</dbReference>
<dbReference type="AlphaFoldDB" id="A0A6L5EIB3"/>
<evidence type="ECO:0000313" key="9">
    <source>
        <dbReference type="EMBL" id="MPQ54981.1"/>
    </source>
</evidence>
<comment type="caution">
    <text evidence="9">The sequence shown here is derived from an EMBL/GenBank/DDBJ whole genome shotgun (WGS) entry which is preliminary data.</text>
</comment>
<comment type="subcellular location">
    <subcellularLocation>
        <location evidence="1">Cell membrane</location>
        <topology evidence="1">Multi-pass membrane protein</topology>
    </subcellularLocation>
</comment>
<sequence>AMTITMGGLAFVPNIYWLIFLRLLNGVFAGFVPNATALIASQVPKEKSGSALGTLSTGVVAGTLTGPFIGGFIAELFGIRTVFLLVGSFLFLAAILTICF</sequence>
<evidence type="ECO:0000313" key="10">
    <source>
        <dbReference type="Proteomes" id="UP000475079"/>
    </source>
</evidence>
<dbReference type="GO" id="GO:0005886">
    <property type="term" value="C:plasma membrane"/>
    <property type="evidence" value="ECO:0007669"/>
    <property type="project" value="UniProtKB-SubCell"/>
</dbReference>
<dbReference type="InterPro" id="IPR020846">
    <property type="entry name" value="MFS_dom"/>
</dbReference>
<keyword evidence="6 7" id="KW-0472">Membrane</keyword>
<keyword evidence="2" id="KW-0813">Transport</keyword>
<evidence type="ECO:0000259" key="8">
    <source>
        <dbReference type="PROSITE" id="PS50850"/>
    </source>
</evidence>
<name>A0A6L5EIB3_9ENTR</name>
<feature type="transmembrane region" description="Helical" evidence="7">
    <location>
        <begin position="15"/>
        <end position="40"/>
    </location>
</feature>
<gene>
    <name evidence="9" type="ORF">GBB84_29575</name>
</gene>
<keyword evidence="4 7" id="KW-0812">Transmembrane</keyword>
<proteinExistence type="predicted"/>
<organism evidence="9 10">
    <name type="scientific">Citrobacter telavivensis</name>
    <dbReference type="NCBI Taxonomy" id="2653932"/>
    <lineage>
        <taxon>Bacteria</taxon>
        <taxon>Pseudomonadati</taxon>
        <taxon>Pseudomonadota</taxon>
        <taxon>Gammaproteobacteria</taxon>
        <taxon>Enterobacterales</taxon>
        <taxon>Enterobacteriaceae</taxon>
        <taxon>Citrobacter</taxon>
    </lineage>
</organism>
<feature type="transmembrane region" description="Helical" evidence="7">
    <location>
        <begin position="79"/>
        <end position="99"/>
    </location>
</feature>
<dbReference type="PROSITE" id="PS50850">
    <property type="entry name" value="MFS"/>
    <property type="match status" value="1"/>
</dbReference>
<feature type="non-terminal residue" evidence="9">
    <location>
        <position position="1"/>
    </location>
</feature>
<evidence type="ECO:0000256" key="4">
    <source>
        <dbReference type="ARBA" id="ARBA00022692"/>
    </source>
</evidence>
<dbReference type="GO" id="GO:0022857">
    <property type="term" value="F:transmembrane transporter activity"/>
    <property type="evidence" value="ECO:0007669"/>
    <property type="project" value="InterPro"/>
</dbReference>
<feature type="transmembrane region" description="Helical" evidence="7">
    <location>
        <begin position="52"/>
        <end position="73"/>
    </location>
</feature>
<keyword evidence="5 7" id="KW-1133">Transmembrane helix</keyword>
<dbReference type="InterPro" id="IPR011701">
    <property type="entry name" value="MFS"/>
</dbReference>
<evidence type="ECO:0000256" key="5">
    <source>
        <dbReference type="ARBA" id="ARBA00022989"/>
    </source>
</evidence>
<accession>A0A6L5EIB3</accession>
<reference evidence="9 10" key="1">
    <citation type="submission" date="2019-10" db="EMBL/GenBank/DDBJ databases">
        <title>Characterization of a new Citrobacter species.</title>
        <authorList>
            <person name="Goncalves Ribeiro T."/>
            <person name="Izdebski R."/>
            <person name="Urbanowicz P."/>
            <person name="Carmeli Y."/>
            <person name="Gniadkowski M."/>
            <person name="Peixe L."/>
        </authorList>
    </citation>
    <scope>NUCLEOTIDE SEQUENCE [LARGE SCALE GENOMIC DNA]</scope>
    <source>
        <strain evidence="9 10">NMI7905_11</strain>
    </source>
</reference>
<keyword evidence="10" id="KW-1185">Reference proteome</keyword>
<dbReference type="SUPFAM" id="SSF103473">
    <property type="entry name" value="MFS general substrate transporter"/>
    <property type="match status" value="1"/>
</dbReference>
<dbReference type="InterPro" id="IPR036259">
    <property type="entry name" value="MFS_trans_sf"/>
</dbReference>
<dbReference type="Proteomes" id="UP000475079">
    <property type="component" value="Unassembled WGS sequence"/>
</dbReference>
<dbReference type="EMBL" id="WHIY01000271">
    <property type="protein sequence ID" value="MPQ54981.1"/>
    <property type="molecule type" value="Genomic_DNA"/>
</dbReference>
<protein>
    <submittedName>
        <fullName evidence="9">MFS transporter</fullName>
    </submittedName>
</protein>